<dbReference type="AlphaFoldDB" id="A0A1E5XMM0"/>
<dbReference type="GO" id="GO:0046872">
    <property type="term" value="F:metal ion binding"/>
    <property type="evidence" value="ECO:0007669"/>
    <property type="project" value="UniProtKB-KW"/>
</dbReference>
<evidence type="ECO:0000256" key="6">
    <source>
        <dbReference type="ARBA" id="ARBA00022833"/>
    </source>
</evidence>
<comment type="caution">
    <text evidence="10">The sequence shown here is derived from an EMBL/GenBank/DDBJ whole genome shotgun (WGS) entry which is preliminary data.</text>
</comment>
<dbReference type="CDD" id="cd24057">
    <property type="entry name" value="ASKHA_NBD_ROK_NAGK"/>
    <property type="match status" value="1"/>
</dbReference>
<dbReference type="Pfam" id="PF00480">
    <property type="entry name" value="ROK"/>
    <property type="match status" value="1"/>
</dbReference>
<dbReference type="PANTHER" id="PTHR18964">
    <property type="entry name" value="ROK (REPRESSOR, ORF, KINASE) FAMILY"/>
    <property type="match status" value="1"/>
</dbReference>
<evidence type="ECO:0000256" key="8">
    <source>
        <dbReference type="ARBA" id="ARBA00023277"/>
    </source>
</evidence>
<dbReference type="InterPro" id="IPR043129">
    <property type="entry name" value="ATPase_NBD"/>
</dbReference>
<dbReference type="PROSITE" id="PS01125">
    <property type="entry name" value="ROK"/>
    <property type="match status" value="1"/>
</dbReference>
<keyword evidence="5" id="KW-0418">Kinase</keyword>
<evidence type="ECO:0000256" key="5">
    <source>
        <dbReference type="ARBA" id="ARBA00022777"/>
    </source>
</evidence>
<evidence type="ECO:0000256" key="3">
    <source>
        <dbReference type="ARBA" id="ARBA00022723"/>
    </source>
</evidence>
<keyword evidence="2" id="KW-0808">Transferase</keyword>
<proteinExistence type="predicted"/>
<keyword evidence="4" id="KW-0547">Nucleotide-binding</keyword>
<comment type="catalytic activity">
    <reaction evidence="9">
        <text>N-acetyl-D-glucosamine + ATP = N-acetyl-D-glucosamine 6-phosphate + ADP + H(+)</text>
        <dbReference type="Rhea" id="RHEA:17417"/>
        <dbReference type="ChEBI" id="CHEBI:15378"/>
        <dbReference type="ChEBI" id="CHEBI:30616"/>
        <dbReference type="ChEBI" id="CHEBI:57513"/>
        <dbReference type="ChEBI" id="CHEBI:456216"/>
        <dbReference type="ChEBI" id="CHEBI:506227"/>
        <dbReference type="EC" id="2.7.1.59"/>
    </reaction>
</comment>
<dbReference type="PANTHER" id="PTHR18964:SF162">
    <property type="entry name" value="N-ACETYL-D-GLUCOSAMINE KINASE"/>
    <property type="match status" value="1"/>
</dbReference>
<dbReference type="SUPFAM" id="SSF53067">
    <property type="entry name" value="Actin-like ATPase domain"/>
    <property type="match status" value="1"/>
</dbReference>
<keyword evidence="6" id="KW-0862">Zinc</keyword>
<evidence type="ECO:0000256" key="1">
    <source>
        <dbReference type="ARBA" id="ARBA00012122"/>
    </source>
</evidence>
<evidence type="ECO:0000256" key="9">
    <source>
        <dbReference type="ARBA" id="ARBA00049065"/>
    </source>
</evidence>
<name>A0A1E5XMM0_9HYPH</name>
<accession>A0A1E5XMM0</accession>
<dbReference type="GO" id="GO:0005524">
    <property type="term" value="F:ATP binding"/>
    <property type="evidence" value="ECO:0007669"/>
    <property type="project" value="UniProtKB-KW"/>
</dbReference>
<keyword evidence="7" id="KW-0067">ATP-binding</keyword>
<protein>
    <recommendedName>
        <fullName evidence="1">N-acetylglucosamine kinase</fullName>
        <ecNumber evidence="1">2.7.1.59</ecNumber>
    </recommendedName>
</protein>
<dbReference type="EMBL" id="LAJE02000263">
    <property type="protein sequence ID" value="OEO29734.1"/>
    <property type="molecule type" value="Genomic_DNA"/>
</dbReference>
<keyword evidence="11" id="KW-1185">Reference proteome</keyword>
<evidence type="ECO:0000256" key="2">
    <source>
        <dbReference type="ARBA" id="ARBA00022679"/>
    </source>
</evidence>
<keyword evidence="8" id="KW-0119">Carbohydrate metabolism</keyword>
<evidence type="ECO:0000256" key="7">
    <source>
        <dbReference type="ARBA" id="ARBA00022840"/>
    </source>
</evidence>
<sequence length="302" mass="30901">MFGALDVGGTKIEARLFDNKLDVLERQRFPTAKGSYEELLQALEGAVGWLDQTAGTKVDLGVGLPGLIDPATGISMTSNVPATGHTLSADLSARIGRAIPVANDCKCFALSEANGGAGAGYRTVFGLILGTGVGGGVTVDGKLVVGHNGLPGEVGHFGLPAELVQRHNLPLVACGCGRTGCYETLLSGPGMGRIAKHLTGETVDSAAIVARAASGDATMRQVLGIWFDILGELIHTIQLTIDADCVVIGGGLSNIDGLVTELSRVFAPKMLPGVRQPAFATARFGDASGVRGAAMLVAGARK</sequence>
<evidence type="ECO:0000313" key="11">
    <source>
        <dbReference type="Proteomes" id="UP000095463"/>
    </source>
</evidence>
<dbReference type="GO" id="GO:0045127">
    <property type="term" value="F:N-acetylglucosamine kinase activity"/>
    <property type="evidence" value="ECO:0007669"/>
    <property type="project" value="UniProtKB-EC"/>
</dbReference>
<dbReference type="EC" id="2.7.1.59" evidence="1"/>
<dbReference type="InterPro" id="IPR049874">
    <property type="entry name" value="ROK_cs"/>
</dbReference>
<reference evidence="10 11" key="1">
    <citation type="journal article" date="2015" name="Genome Announc.">
        <title>Genome Assemblies of Three Soil-Associated Devosia species: D. insulae, D. limi, and D. soli.</title>
        <authorList>
            <person name="Hassan Y.I."/>
            <person name="Lepp D."/>
            <person name="Zhou T."/>
        </authorList>
    </citation>
    <scope>NUCLEOTIDE SEQUENCE [LARGE SCALE GENOMIC DNA]</scope>
    <source>
        <strain evidence="10 11">DS-56</strain>
    </source>
</reference>
<dbReference type="Gene3D" id="3.30.420.40">
    <property type="match status" value="2"/>
</dbReference>
<keyword evidence="3" id="KW-0479">Metal-binding</keyword>
<gene>
    <name evidence="10" type="ORF">VW23_024405</name>
</gene>
<evidence type="ECO:0000313" key="10">
    <source>
        <dbReference type="EMBL" id="OEO29734.1"/>
    </source>
</evidence>
<evidence type="ECO:0000256" key="4">
    <source>
        <dbReference type="ARBA" id="ARBA00022741"/>
    </source>
</evidence>
<dbReference type="InterPro" id="IPR000600">
    <property type="entry name" value="ROK"/>
</dbReference>
<organism evidence="10 11">
    <name type="scientific">Devosia insulae DS-56</name>
    <dbReference type="NCBI Taxonomy" id="1116389"/>
    <lineage>
        <taxon>Bacteria</taxon>
        <taxon>Pseudomonadati</taxon>
        <taxon>Pseudomonadota</taxon>
        <taxon>Alphaproteobacteria</taxon>
        <taxon>Hyphomicrobiales</taxon>
        <taxon>Devosiaceae</taxon>
        <taxon>Devosia</taxon>
    </lineage>
</organism>
<dbReference type="Proteomes" id="UP000095463">
    <property type="component" value="Unassembled WGS sequence"/>
</dbReference>